<evidence type="ECO:0000256" key="1">
    <source>
        <dbReference type="ARBA" id="ARBA00022723"/>
    </source>
</evidence>
<dbReference type="InterPro" id="IPR013083">
    <property type="entry name" value="Znf_RING/FYVE/PHD"/>
</dbReference>
<evidence type="ECO:0000259" key="4">
    <source>
        <dbReference type="SMART" id="SM00249"/>
    </source>
</evidence>
<dbReference type="Pfam" id="PF00628">
    <property type="entry name" value="PHD"/>
    <property type="match status" value="1"/>
</dbReference>
<dbReference type="Proteomes" id="UP000507470">
    <property type="component" value="Unassembled WGS sequence"/>
</dbReference>
<dbReference type="GO" id="GO:0140999">
    <property type="term" value="F:histone H3K4 trimethyltransferase activity"/>
    <property type="evidence" value="ECO:0007669"/>
    <property type="project" value="UniProtKB-EC"/>
</dbReference>
<evidence type="ECO:0000256" key="2">
    <source>
        <dbReference type="ARBA" id="ARBA00022771"/>
    </source>
</evidence>
<dbReference type="GO" id="GO:0032259">
    <property type="term" value="P:methylation"/>
    <property type="evidence" value="ECO:0007669"/>
    <property type="project" value="UniProtKB-KW"/>
</dbReference>
<dbReference type="SMART" id="SM00249">
    <property type="entry name" value="PHD"/>
    <property type="match status" value="1"/>
</dbReference>
<evidence type="ECO:0000313" key="6">
    <source>
        <dbReference type="Proteomes" id="UP000507470"/>
    </source>
</evidence>
<dbReference type="SUPFAM" id="SSF57903">
    <property type="entry name" value="FYVE/PHD zinc finger"/>
    <property type="match status" value="1"/>
</dbReference>
<keyword evidence="6" id="KW-1185">Reference proteome</keyword>
<keyword evidence="1" id="KW-0479">Metal-binding</keyword>
<dbReference type="InterPro" id="IPR011011">
    <property type="entry name" value="Znf_FYVE_PHD"/>
</dbReference>
<dbReference type="InterPro" id="IPR019787">
    <property type="entry name" value="Znf_PHD-finger"/>
</dbReference>
<feature type="domain" description="Zinc finger PHD-type" evidence="4">
    <location>
        <begin position="129"/>
        <end position="177"/>
    </location>
</feature>
<keyword evidence="2" id="KW-0863">Zinc-finger</keyword>
<protein>
    <submittedName>
        <fullName evidence="5">MLL1</fullName>
        <ecNumber evidence="5">2.1.1.354</ecNumber>
    </submittedName>
</protein>
<organism evidence="5 6">
    <name type="scientific">Mytilus coruscus</name>
    <name type="common">Sea mussel</name>
    <dbReference type="NCBI Taxonomy" id="42192"/>
    <lineage>
        <taxon>Eukaryota</taxon>
        <taxon>Metazoa</taxon>
        <taxon>Spiralia</taxon>
        <taxon>Lophotrochozoa</taxon>
        <taxon>Mollusca</taxon>
        <taxon>Bivalvia</taxon>
        <taxon>Autobranchia</taxon>
        <taxon>Pteriomorphia</taxon>
        <taxon>Mytilida</taxon>
        <taxon>Mytiloidea</taxon>
        <taxon>Mytilidae</taxon>
        <taxon>Mytilinae</taxon>
        <taxon>Mytilus</taxon>
    </lineage>
</organism>
<dbReference type="GO" id="GO:0008270">
    <property type="term" value="F:zinc ion binding"/>
    <property type="evidence" value="ECO:0007669"/>
    <property type="project" value="UniProtKB-KW"/>
</dbReference>
<reference evidence="5 6" key="1">
    <citation type="submission" date="2020-06" db="EMBL/GenBank/DDBJ databases">
        <authorList>
            <person name="Li R."/>
            <person name="Bekaert M."/>
        </authorList>
    </citation>
    <scope>NUCLEOTIDE SEQUENCE [LARGE SCALE GENOMIC DNA]</scope>
    <source>
        <strain evidence="6">wild</strain>
    </source>
</reference>
<dbReference type="EC" id="2.1.1.354" evidence="5"/>
<name>A0A6J8E4Y1_MYTCO</name>
<keyword evidence="5" id="KW-0489">Methyltransferase</keyword>
<dbReference type="AlphaFoldDB" id="A0A6J8E4Y1"/>
<dbReference type="OrthoDB" id="6100900at2759"/>
<evidence type="ECO:0000256" key="3">
    <source>
        <dbReference type="ARBA" id="ARBA00022833"/>
    </source>
</evidence>
<sequence length="425" mass="49512">MYHTTCKINVNGSRVDLFINNIFDKLCEKLTTDHGEINILNNSIQTYLSQLRNCSSETIRKSIAQEKNKKERLNNHDEEMLCIEQTANTEVNQVRSEICMRKKNEQLETKGEQSNLAGDINITSPDNFICPYCDKYVEEGIGCDRCDYWYHYKCENLSSKIGENELKQLEYICTLYGNDVTIAKSGVHLGLTRAENNESHINVQERIQLARRTTYALMGSGCHGTNGLDPPNSYQIYKTYVISRQITTNFDNKSSFFSRVMEILDVYELPTIIQLQSNIPKKEQWKRTIKLKVDTFWKDKALIDSERKSSLKFMNTDNFEINKHYKVCKVKHLPRFELRKAIVKTRMIIGTYILQAYKHKFTPYAVEPICQLCNTDNEDITDFLTTFLLLSSTREKYFIEIRKEITDKTTPAKWNCTFKNKTAIV</sequence>
<dbReference type="Gene3D" id="3.30.40.10">
    <property type="entry name" value="Zinc/RING finger domain, C3HC4 (zinc finger)"/>
    <property type="match status" value="1"/>
</dbReference>
<evidence type="ECO:0000313" key="5">
    <source>
        <dbReference type="EMBL" id="CAC5414495.1"/>
    </source>
</evidence>
<keyword evidence="3" id="KW-0862">Zinc</keyword>
<gene>
    <name evidence="5" type="ORF">MCOR_47287</name>
</gene>
<proteinExistence type="predicted"/>
<keyword evidence="5" id="KW-0808">Transferase</keyword>
<dbReference type="EMBL" id="CACVKT020008349">
    <property type="protein sequence ID" value="CAC5414495.1"/>
    <property type="molecule type" value="Genomic_DNA"/>
</dbReference>
<accession>A0A6J8E4Y1</accession>
<dbReference type="InterPro" id="IPR001965">
    <property type="entry name" value="Znf_PHD"/>
</dbReference>